<organism evidence="1 2">
    <name type="scientific">Hyalomma asiaticum</name>
    <name type="common">Tick</name>
    <dbReference type="NCBI Taxonomy" id="266040"/>
    <lineage>
        <taxon>Eukaryota</taxon>
        <taxon>Metazoa</taxon>
        <taxon>Ecdysozoa</taxon>
        <taxon>Arthropoda</taxon>
        <taxon>Chelicerata</taxon>
        <taxon>Arachnida</taxon>
        <taxon>Acari</taxon>
        <taxon>Parasitiformes</taxon>
        <taxon>Ixodida</taxon>
        <taxon>Ixodoidea</taxon>
        <taxon>Ixodidae</taxon>
        <taxon>Hyalomminae</taxon>
        <taxon>Hyalomma</taxon>
    </lineage>
</organism>
<evidence type="ECO:0000313" key="2">
    <source>
        <dbReference type="Proteomes" id="UP000821845"/>
    </source>
</evidence>
<comment type="caution">
    <text evidence="1">The sequence shown here is derived from an EMBL/GenBank/DDBJ whole genome shotgun (WGS) entry which is preliminary data.</text>
</comment>
<keyword evidence="2" id="KW-1185">Reference proteome</keyword>
<dbReference type="Proteomes" id="UP000821845">
    <property type="component" value="Chromosome 11"/>
</dbReference>
<sequence length="186" mass="21109">MDESLCHWRELHGICDYARYTIDAWLFSVGGKEERYRPPRYLPSPERPAVLPGVPGKPDATMAPRNSGSGEQPTTRRPQKKRPGGRTLRKHGPITPVKRREMEQRSIATWTHQDGTKTPRYFCSNAPWKAQRRVWRDLPLDRVPRPYRGCAVTEVDAAAQGAQLPAPPEAVLCAECRGTVFHDSHF</sequence>
<proteinExistence type="predicted"/>
<evidence type="ECO:0000313" key="1">
    <source>
        <dbReference type="EMBL" id="KAH6940861.1"/>
    </source>
</evidence>
<name>A0ACB7T0X2_HYAAI</name>
<protein>
    <submittedName>
        <fullName evidence="1">Uncharacterized protein</fullName>
    </submittedName>
</protein>
<dbReference type="EMBL" id="CM023491">
    <property type="protein sequence ID" value="KAH6940861.1"/>
    <property type="molecule type" value="Genomic_DNA"/>
</dbReference>
<reference evidence="1" key="1">
    <citation type="submission" date="2020-05" db="EMBL/GenBank/DDBJ databases">
        <title>Large-scale comparative analyses of tick genomes elucidate their genetic diversity and vector capacities.</title>
        <authorList>
            <person name="Jia N."/>
            <person name="Wang J."/>
            <person name="Shi W."/>
            <person name="Du L."/>
            <person name="Sun Y."/>
            <person name="Zhan W."/>
            <person name="Jiang J."/>
            <person name="Wang Q."/>
            <person name="Zhang B."/>
            <person name="Ji P."/>
            <person name="Sakyi L.B."/>
            <person name="Cui X."/>
            <person name="Yuan T."/>
            <person name="Jiang B."/>
            <person name="Yang W."/>
            <person name="Lam T.T.-Y."/>
            <person name="Chang Q."/>
            <person name="Ding S."/>
            <person name="Wang X."/>
            <person name="Zhu J."/>
            <person name="Ruan X."/>
            <person name="Zhao L."/>
            <person name="Wei J."/>
            <person name="Que T."/>
            <person name="Du C."/>
            <person name="Cheng J."/>
            <person name="Dai P."/>
            <person name="Han X."/>
            <person name="Huang E."/>
            <person name="Gao Y."/>
            <person name="Liu J."/>
            <person name="Shao H."/>
            <person name="Ye R."/>
            <person name="Li L."/>
            <person name="Wei W."/>
            <person name="Wang X."/>
            <person name="Wang C."/>
            <person name="Yang T."/>
            <person name="Huo Q."/>
            <person name="Li W."/>
            <person name="Guo W."/>
            <person name="Chen H."/>
            <person name="Zhou L."/>
            <person name="Ni X."/>
            <person name="Tian J."/>
            <person name="Zhou Y."/>
            <person name="Sheng Y."/>
            <person name="Liu T."/>
            <person name="Pan Y."/>
            <person name="Xia L."/>
            <person name="Li J."/>
            <person name="Zhao F."/>
            <person name="Cao W."/>
        </authorList>
    </citation>
    <scope>NUCLEOTIDE SEQUENCE</scope>
    <source>
        <strain evidence="1">Hyas-2018</strain>
    </source>
</reference>
<accession>A0ACB7T0X2</accession>
<gene>
    <name evidence="1" type="ORF">HPB50_009100</name>
</gene>